<comment type="caution">
    <text evidence="1">The sequence shown here is derived from an EMBL/GenBank/DDBJ whole genome shotgun (WGS) entry which is preliminary data.</text>
</comment>
<sequence>MAQAKSRLLQKQNPAINALQNDIASTIGGMQQFPVLAGNADVGCQVRMVLHDQYQGRHFDGFGPGAEYKRYFFQVGRWKRFNAVRLSWWWWWWWMRWHLSVLLRAAGEPIGLAAGRFLSIHQPH</sequence>
<dbReference type="Proteomes" id="UP000525298">
    <property type="component" value="Unassembled WGS sequence"/>
</dbReference>
<keyword evidence="2" id="KW-1185">Reference proteome</keyword>
<gene>
    <name evidence="1" type="ORF">HNR65_001813</name>
</gene>
<dbReference type="RefSeq" id="WP_181551145.1">
    <property type="nucleotide sequence ID" value="NZ_JACDUS010000004.1"/>
</dbReference>
<evidence type="ECO:0000313" key="2">
    <source>
        <dbReference type="Proteomes" id="UP000525298"/>
    </source>
</evidence>
<proteinExistence type="predicted"/>
<protein>
    <submittedName>
        <fullName evidence="1">Uncharacterized protein</fullName>
    </submittedName>
</protein>
<name>A0A7W0C971_9BACT</name>
<reference evidence="1 2" key="1">
    <citation type="submission" date="2020-07" db="EMBL/GenBank/DDBJ databases">
        <title>Genomic Encyclopedia of Type Strains, Phase IV (KMG-IV): sequencing the most valuable type-strain genomes for metagenomic binning, comparative biology and taxonomic classification.</title>
        <authorList>
            <person name="Goeker M."/>
        </authorList>
    </citation>
    <scope>NUCLEOTIDE SEQUENCE [LARGE SCALE GENOMIC DNA]</scope>
    <source>
        <strain evidence="1 2">DSM 17721</strain>
    </source>
</reference>
<dbReference type="AlphaFoldDB" id="A0A7W0C971"/>
<dbReference type="EMBL" id="JACDUS010000004">
    <property type="protein sequence ID" value="MBA2881486.1"/>
    <property type="molecule type" value="Genomic_DNA"/>
</dbReference>
<organism evidence="1 2">
    <name type="scientific">Desulfosalsimonas propionicica</name>
    <dbReference type="NCBI Taxonomy" id="332175"/>
    <lineage>
        <taxon>Bacteria</taxon>
        <taxon>Pseudomonadati</taxon>
        <taxon>Thermodesulfobacteriota</taxon>
        <taxon>Desulfobacteria</taxon>
        <taxon>Desulfobacterales</taxon>
        <taxon>Desulfosalsimonadaceae</taxon>
        <taxon>Desulfosalsimonas</taxon>
    </lineage>
</organism>
<evidence type="ECO:0000313" key="1">
    <source>
        <dbReference type="EMBL" id="MBA2881486.1"/>
    </source>
</evidence>
<accession>A0A7W0C971</accession>